<name>A0ABU6Z9M2_9FABA</name>
<keyword evidence="5" id="KW-1185">Reference proteome</keyword>
<evidence type="ECO:0000313" key="5">
    <source>
        <dbReference type="Proteomes" id="UP001341840"/>
    </source>
</evidence>
<dbReference type="Proteomes" id="UP001341840">
    <property type="component" value="Unassembled WGS sequence"/>
</dbReference>
<keyword evidence="2" id="KW-0611">Plant defense</keyword>
<dbReference type="PRINTS" id="PR00634">
    <property type="entry name" value="BETALLERGEN"/>
</dbReference>
<dbReference type="EMBL" id="JASCZI010271998">
    <property type="protein sequence ID" value="MED6219000.1"/>
    <property type="molecule type" value="Genomic_DNA"/>
</dbReference>
<dbReference type="InterPro" id="IPR050279">
    <property type="entry name" value="Plant_def-hormone_signal"/>
</dbReference>
<evidence type="ECO:0000259" key="3">
    <source>
        <dbReference type="Pfam" id="PF00407"/>
    </source>
</evidence>
<dbReference type="Gene3D" id="3.30.530.20">
    <property type="match status" value="1"/>
</dbReference>
<reference evidence="4 5" key="1">
    <citation type="journal article" date="2023" name="Plants (Basel)">
        <title>Bridging the Gap: Combining Genomics and Transcriptomics Approaches to Understand Stylosanthes scabra, an Orphan Legume from the Brazilian Caatinga.</title>
        <authorList>
            <person name="Ferreira-Neto J.R.C."/>
            <person name="da Silva M.D."/>
            <person name="Binneck E."/>
            <person name="de Melo N.F."/>
            <person name="da Silva R.H."/>
            <person name="de Melo A.L.T.M."/>
            <person name="Pandolfi V."/>
            <person name="Bustamante F.O."/>
            <person name="Brasileiro-Vidal A.C."/>
            <person name="Benko-Iseppon A.M."/>
        </authorList>
    </citation>
    <scope>NUCLEOTIDE SEQUENCE [LARGE SCALE GENOMIC DNA]</scope>
    <source>
        <tissue evidence="4">Leaves</tissue>
    </source>
</reference>
<dbReference type="InterPro" id="IPR000916">
    <property type="entry name" value="Bet_v_I/MLP"/>
</dbReference>
<comment type="caution">
    <text evidence="4">The sequence shown here is derived from an EMBL/GenBank/DDBJ whole genome shotgun (WGS) entry which is preliminary data.</text>
</comment>
<protein>
    <recommendedName>
        <fullName evidence="3">Bet v I/Major latex protein domain-containing protein</fullName>
    </recommendedName>
</protein>
<dbReference type="PROSITE" id="PS00451">
    <property type="entry name" value="PATHOGENESIS_BETVI"/>
    <property type="match status" value="1"/>
</dbReference>
<feature type="domain" description="Bet v I/Major latex protein" evidence="3">
    <location>
        <begin position="4"/>
        <end position="150"/>
    </location>
</feature>
<gene>
    <name evidence="4" type="ORF">PIB30_031788</name>
</gene>
<proteinExistence type="inferred from homology"/>
<dbReference type="PANTHER" id="PTHR31213">
    <property type="entry name" value="OS08G0374000 PROTEIN-RELATED"/>
    <property type="match status" value="1"/>
</dbReference>
<dbReference type="SUPFAM" id="SSF55961">
    <property type="entry name" value="Bet v1-like"/>
    <property type="match status" value="1"/>
</dbReference>
<sequence>MGIFTSESEQVSPVGAARLFKAIVLDYSNVWPKALPGFIQSAEIIEGDGGSGSIKKLTLADGYVKHKVEALDAENFVYHYSIIEGTVLPENVEKISNEYKLVPNADGGCIVKSISKYYTKGDEQLTQEFLNVGKEKSASFTKAVEAYIFANPDYN</sequence>
<dbReference type="InterPro" id="IPR023393">
    <property type="entry name" value="START-like_dom_sf"/>
</dbReference>
<evidence type="ECO:0000256" key="1">
    <source>
        <dbReference type="ARBA" id="ARBA00009744"/>
    </source>
</evidence>
<evidence type="ECO:0000313" key="4">
    <source>
        <dbReference type="EMBL" id="MED6219000.1"/>
    </source>
</evidence>
<evidence type="ECO:0000256" key="2">
    <source>
        <dbReference type="RuleBase" id="RU000409"/>
    </source>
</evidence>
<dbReference type="CDD" id="cd07816">
    <property type="entry name" value="Bet_v1-like"/>
    <property type="match status" value="1"/>
</dbReference>
<keyword evidence="2" id="KW-0568">Pathogenesis-related protein</keyword>
<organism evidence="4 5">
    <name type="scientific">Stylosanthes scabra</name>
    <dbReference type="NCBI Taxonomy" id="79078"/>
    <lineage>
        <taxon>Eukaryota</taxon>
        <taxon>Viridiplantae</taxon>
        <taxon>Streptophyta</taxon>
        <taxon>Embryophyta</taxon>
        <taxon>Tracheophyta</taxon>
        <taxon>Spermatophyta</taxon>
        <taxon>Magnoliopsida</taxon>
        <taxon>eudicotyledons</taxon>
        <taxon>Gunneridae</taxon>
        <taxon>Pentapetalae</taxon>
        <taxon>rosids</taxon>
        <taxon>fabids</taxon>
        <taxon>Fabales</taxon>
        <taxon>Fabaceae</taxon>
        <taxon>Papilionoideae</taxon>
        <taxon>50 kb inversion clade</taxon>
        <taxon>dalbergioids sensu lato</taxon>
        <taxon>Dalbergieae</taxon>
        <taxon>Pterocarpus clade</taxon>
        <taxon>Stylosanthes</taxon>
    </lineage>
</organism>
<dbReference type="Pfam" id="PF00407">
    <property type="entry name" value="Bet_v_1"/>
    <property type="match status" value="1"/>
</dbReference>
<dbReference type="PANTHER" id="PTHR31213:SF87">
    <property type="entry name" value="NODULIN-13"/>
    <property type="match status" value="1"/>
</dbReference>
<comment type="similarity">
    <text evidence="1 2">Belongs to the BetVI family.</text>
</comment>
<accession>A0ABU6Z9M2</accession>
<dbReference type="InterPro" id="IPR024949">
    <property type="entry name" value="Bet_v_I_allergen"/>
</dbReference>